<dbReference type="EMBL" id="JBBGAZ010000001">
    <property type="protein sequence ID" value="MEJ5217509.1"/>
    <property type="molecule type" value="Genomic_DNA"/>
</dbReference>
<proteinExistence type="predicted"/>
<evidence type="ECO:0000313" key="5">
    <source>
        <dbReference type="Proteomes" id="UP001368270"/>
    </source>
</evidence>
<keyword evidence="5" id="KW-1185">Reference proteome</keyword>
<evidence type="ECO:0000256" key="3">
    <source>
        <dbReference type="SAM" id="SignalP"/>
    </source>
</evidence>
<gene>
    <name evidence="4" type="ORF">WG622_04610</name>
</gene>
<feature type="transmembrane region" description="Helical" evidence="2">
    <location>
        <begin position="150"/>
        <end position="171"/>
    </location>
</feature>
<accession>A0ABU8QDL4</accession>
<evidence type="ECO:0000313" key="4">
    <source>
        <dbReference type="EMBL" id="MEJ5217509.1"/>
    </source>
</evidence>
<keyword evidence="3" id="KW-0732">Signal</keyword>
<name>A0ABU8QDL4_9RHOB</name>
<dbReference type="RefSeq" id="WP_339402495.1">
    <property type="nucleotide sequence ID" value="NZ_JBBGAZ010000001.1"/>
</dbReference>
<organism evidence="4 5">
    <name type="scientific">Cognatishimia coralii</name>
    <dbReference type="NCBI Taxonomy" id="3083254"/>
    <lineage>
        <taxon>Bacteria</taxon>
        <taxon>Pseudomonadati</taxon>
        <taxon>Pseudomonadota</taxon>
        <taxon>Alphaproteobacteria</taxon>
        <taxon>Rhodobacterales</taxon>
        <taxon>Paracoccaceae</taxon>
        <taxon>Cognatishimia</taxon>
    </lineage>
</organism>
<feature type="region of interest" description="Disordered" evidence="1">
    <location>
        <begin position="286"/>
        <end position="313"/>
    </location>
</feature>
<feature type="chain" id="PRO_5046041692" evidence="3">
    <location>
        <begin position="29"/>
        <end position="313"/>
    </location>
</feature>
<keyword evidence="2" id="KW-0812">Transmembrane</keyword>
<comment type="caution">
    <text evidence="4">The sequence shown here is derived from an EMBL/GenBank/DDBJ whole genome shotgun (WGS) entry which is preliminary data.</text>
</comment>
<sequence length="313" mass="33500">MAKTLFCARNIFAPIFIGVSLFATSASAQSRAAMQSIDCERVTVYGSVSAQKDDGVIDWLALTNQAELGTGEIESHDGCLIDTNGVGANEIVTSALEGAAIADDIDGEVKIHQLGTKFRGERDHGSTLQSEGANTENVSFLEAINKLPTFVIILLTLIPLGAAAAILRYIAITVKSATNTSGRRFTCRIPAEITVSGRTIDGRIMRFGPNTCNFVPNSESDADMIAGILMKSAVPDFDLNVGSVSLPIIPDTPGSRFTVLFYVNPLSPEQIETLKGLSLTGVRIEKQSTPPKRSAHRESLRASRLRRMQSAAT</sequence>
<keyword evidence="2" id="KW-0472">Membrane</keyword>
<protein>
    <submittedName>
        <fullName evidence="4">Uncharacterized protein</fullName>
    </submittedName>
</protein>
<feature type="signal peptide" evidence="3">
    <location>
        <begin position="1"/>
        <end position="28"/>
    </location>
</feature>
<evidence type="ECO:0000256" key="2">
    <source>
        <dbReference type="SAM" id="Phobius"/>
    </source>
</evidence>
<evidence type="ECO:0000256" key="1">
    <source>
        <dbReference type="SAM" id="MobiDB-lite"/>
    </source>
</evidence>
<reference evidence="4 5" key="1">
    <citation type="submission" date="2024-03" db="EMBL/GenBank/DDBJ databases">
        <title>Cognatishimia coralii sp. nov., a marine bacterium isolated from coral surrounding seawater.</title>
        <authorList>
            <person name="Liu X."/>
            <person name="Liu S."/>
            <person name="Sun H."/>
            <person name="Zhang Y."/>
        </authorList>
    </citation>
    <scope>NUCLEOTIDE SEQUENCE [LARGE SCALE GENOMIC DNA]</scope>
    <source>
        <strain evidence="4 5">D5M38</strain>
    </source>
</reference>
<dbReference type="Proteomes" id="UP001368270">
    <property type="component" value="Unassembled WGS sequence"/>
</dbReference>
<keyword evidence="2" id="KW-1133">Transmembrane helix</keyword>